<dbReference type="STRING" id="283909.R7UHG5"/>
<dbReference type="GO" id="GO:0016747">
    <property type="term" value="F:acyltransferase activity, transferring groups other than amino-acyl groups"/>
    <property type="evidence" value="ECO:0007669"/>
    <property type="project" value="InterPro"/>
</dbReference>
<dbReference type="InterPro" id="IPR041496">
    <property type="entry name" value="YitH/HolE_GNAT"/>
</dbReference>
<name>R7UHG5_CAPTE</name>
<accession>R7UHG5</accession>
<dbReference type="HOGENOM" id="CLU_919034_0_0_1"/>
<reference evidence="2 4" key="2">
    <citation type="journal article" date="2013" name="Nature">
        <title>Insights into bilaterian evolution from three spiralian genomes.</title>
        <authorList>
            <person name="Simakov O."/>
            <person name="Marletaz F."/>
            <person name="Cho S.J."/>
            <person name="Edsinger-Gonzales E."/>
            <person name="Havlak P."/>
            <person name="Hellsten U."/>
            <person name="Kuo D.H."/>
            <person name="Larsson T."/>
            <person name="Lv J."/>
            <person name="Arendt D."/>
            <person name="Savage R."/>
            <person name="Osoegawa K."/>
            <person name="de Jong P."/>
            <person name="Grimwood J."/>
            <person name="Chapman J.A."/>
            <person name="Shapiro H."/>
            <person name="Aerts A."/>
            <person name="Otillar R.P."/>
            <person name="Terry A.Y."/>
            <person name="Boore J.L."/>
            <person name="Grigoriev I.V."/>
            <person name="Lindberg D.R."/>
            <person name="Seaver E.C."/>
            <person name="Weisblat D.A."/>
            <person name="Putnam N.H."/>
            <person name="Rokhsar D.S."/>
        </authorList>
    </citation>
    <scope>NUCLEOTIDE SEQUENCE</scope>
    <source>
        <strain evidence="2 4">I ESC-2004</strain>
    </source>
</reference>
<dbReference type="EMBL" id="AMQN01001304">
    <property type="status" value="NOT_ANNOTATED_CDS"/>
    <property type="molecule type" value="Genomic_DNA"/>
</dbReference>
<dbReference type="OrthoDB" id="5771378at2759"/>
<dbReference type="PANTHER" id="PTHR47237:SF1">
    <property type="entry name" value="SLL0310 PROTEIN"/>
    <property type="match status" value="1"/>
</dbReference>
<evidence type="ECO:0000313" key="2">
    <source>
        <dbReference type="EMBL" id="ELU05635.1"/>
    </source>
</evidence>
<dbReference type="SUPFAM" id="SSF55729">
    <property type="entry name" value="Acyl-CoA N-acyltransferases (Nat)"/>
    <property type="match status" value="1"/>
</dbReference>
<dbReference type="InterPro" id="IPR016181">
    <property type="entry name" value="Acyl_CoA_acyltransferase"/>
</dbReference>
<dbReference type="Gene3D" id="3.40.630.30">
    <property type="match status" value="1"/>
</dbReference>
<dbReference type="InterPro" id="IPR000182">
    <property type="entry name" value="GNAT_dom"/>
</dbReference>
<dbReference type="EMBL" id="KB301364">
    <property type="protein sequence ID" value="ELU05635.1"/>
    <property type="molecule type" value="Genomic_DNA"/>
</dbReference>
<dbReference type="InterPro" id="IPR052729">
    <property type="entry name" value="Acyl/Acetyltrans_Enzymes"/>
</dbReference>
<keyword evidence="4" id="KW-1185">Reference proteome</keyword>
<dbReference type="Gene3D" id="3.40.630.90">
    <property type="match status" value="1"/>
</dbReference>
<reference evidence="4" key="1">
    <citation type="submission" date="2012-12" db="EMBL/GenBank/DDBJ databases">
        <authorList>
            <person name="Hellsten U."/>
            <person name="Grimwood J."/>
            <person name="Chapman J.A."/>
            <person name="Shapiro H."/>
            <person name="Aerts A."/>
            <person name="Otillar R.P."/>
            <person name="Terry A.Y."/>
            <person name="Boore J.L."/>
            <person name="Simakov O."/>
            <person name="Marletaz F."/>
            <person name="Cho S.-J."/>
            <person name="Edsinger-Gonzales E."/>
            <person name="Havlak P."/>
            <person name="Kuo D.-H."/>
            <person name="Larsson T."/>
            <person name="Lv J."/>
            <person name="Arendt D."/>
            <person name="Savage R."/>
            <person name="Osoegawa K."/>
            <person name="de Jong P."/>
            <person name="Lindberg D.R."/>
            <person name="Seaver E.C."/>
            <person name="Weisblat D.A."/>
            <person name="Putnam N.H."/>
            <person name="Grigoriev I.V."/>
            <person name="Rokhsar D.S."/>
        </authorList>
    </citation>
    <scope>NUCLEOTIDE SEQUENCE</scope>
    <source>
        <strain evidence="4">I ESC-2004</strain>
    </source>
</reference>
<dbReference type="PROSITE" id="PS51186">
    <property type="entry name" value="GNAT"/>
    <property type="match status" value="1"/>
</dbReference>
<organism evidence="2">
    <name type="scientific">Capitella teleta</name>
    <name type="common">Polychaete worm</name>
    <dbReference type="NCBI Taxonomy" id="283909"/>
    <lineage>
        <taxon>Eukaryota</taxon>
        <taxon>Metazoa</taxon>
        <taxon>Spiralia</taxon>
        <taxon>Lophotrochozoa</taxon>
        <taxon>Annelida</taxon>
        <taxon>Polychaeta</taxon>
        <taxon>Sedentaria</taxon>
        <taxon>Scolecida</taxon>
        <taxon>Capitellidae</taxon>
        <taxon>Capitella</taxon>
    </lineage>
</organism>
<evidence type="ECO:0000313" key="4">
    <source>
        <dbReference type="Proteomes" id="UP000014760"/>
    </source>
</evidence>
<dbReference type="Pfam" id="PF00583">
    <property type="entry name" value="Acetyltransf_1"/>
    <property type="match status" value="1"/>
</dbReference>
<evidence type="ECO:0000259" key="1">
    <source>
        <dbReference type="PROSITE" id="PS51186"/>
    </source>
</evidence>
<dbReference type="Pfam" id="PF18014">
    <property type="entry name" value="Acetyltransf_18"/>
    <property type="match status" value="1"/>
</dbReference>
<feature type="domain" description="N-acetyltransferase" evidence="1">
    <location>
        <begin position="49"/>
        <end position="185"/>
    </location>
</feature>
<evidence type="ECO:0000313" key="3">
    <source>
        <dbReference type="EnsemblMetazoa" id="CapteP229006"/>
    </source>
</evidence>
<dbReference type="PANTHER" id="PTHR47237">
    <property type="entry name" value="SLL0310 PROTEIN"/>
    <property type="match status" value="1"/>
</dbReference>
<protein>
    <recommendedName>
        <fullName evidence="1">N-acetyltransferase domain-containing protein</fullName>
    </recommendedName>
</protein>
<proteinExistence type="predicted"/>
<dbReference type="OMA" id="FEHLCVF"/>
<dbReference type="Proteomes" id="UP000014760">
    <property type="component" value="Unassembled WGS sequence"/>
</dbReference>
<sequence>MQSLRFLNRLVHGFSCHGNRMATRSCYSIAENAELDKNPRIFKKWDDGYIVRSMTTEDAKQVQRWYADLGTTSRYDLEVIMSTWPRIPGFYIGEIDGEIVASATRVLCADNIFYGSMYYVDPKYRGKALGHRLKNEIAGGHIGKRILTVDAVIDTLAWRLPQLGYSYVFQTKRFDKDVDDDLATEPNYDGSIVKAADVSFGSFIDFDNKYYIQKDFPLRRAFLEKWIAVPGGRSLVAMDTNQNIVGYVCRRPCFQDNQHQIGPLYAEDAVTAKALLQAICTDIKGAKVTINIWEPNTASLDIIQTFKFNHVFDVKRFHHNGVPNDFKPQIFAVTSIDVMSY</sequence>
<reference evidence="3" key="3">
    <citation type="submission" date="2015-06" db="UniProtKB">
        <authorList>
            <consortium name="EnsemblMetazoa"/>
        </authorList>
    </citation>
    <scope>IDENTIFICATION</scope>
</reference>
<dbReference type="EnsemblMetazoa" id="CapteT229006">
    <property type="protein sequence ID" value="CapteP229006"/>
    <property type="gene ID" value="CapteG229006"/>
</dbReference>
<dbReference type="CDD" id="cd04301">
    <property type="entry name" value="NAT_SF"/>
    <property type="match status" value="1"/>
</dbReference>
<gene>
    <name evidence="2" type="ORF">CAPTEDRAFT_229006</name>
</gene>
<dbReference type="AlphaFoldDB" id="R7UHG5"/>